<keyword evidence="4" id="KW-0378">Hydrolase</keyword>
<evidence type="ECO:0000256" key="5">
    <source>
        <dbReference type="ARBA" id="ARBA00022825"/>
    </source>
</evidence>
<evidence type="ECO:0000259" key="8">
    <source>
        <dbReference type="Pfam" id="PF17676"/>
    </source>
</evidence>
<dbReference type="SUPFAM" id="SSF52317">
    <property type="entry name" value="Class I glutamine amidotransferase-like"/>
    <property type="match status" value="1"/>
</dbReference>
<dbReference type="CDD" id="cd07025">
    <property type="entry name" value="Peptidase_S66"/>
    <property type="match status" value="1"/>
</dbReference>
<keyword evidence="3" id="KW-0645">Protease</keyword>
<dbReference type="InterPro" id="IPR029062">
    <property type="entry name" value="Class_I_gatase-like"/>
</dbReference>
<dbReference type="InterPro" id="IPR027478">
    <property type="entry name" value="LdcA_N"/>
</dbReference>
<feature type="domain" description="LD-carboxypeptidase C-terminal" evidence="8">
    <location>
        <begin position="178"/>
        <end position="293"/>
    </location>
</feature>
<keyword evidence="5" id="KW-0720">Serine protease</keyword>
<evidence type="ECO:0000256" key="2">
    <source>
        <dbReference type="ARBA" id="ARBA00022645"/>
    </source>
</evidence>
<sequence>MIRPKPLKIGDKIALIGASSPTSNERIKASIEAMEKLGFKVVLGKSCTAQHGYLSGSDEIRAKDINKMFSNKSIDGIFAIRGGYGSARLLDMLDYKMIKKNPKVFAGYSDVTAIHNVLNQKCGFITFHSPMPATEIYSGLDEYTMEYFKRNIFNNKPLGVLNNPKGVEMKTLVEGYAEGRLVGGNLSLICSSMGTKYEIDTKEKILFLEDIGEYPYKIDKMLLQLKQCNKFKDAEGIILGAWTNCIPEEGKESLSLIQIFQELLLAENKPIIYNVCCGHCLPTMTLPLGAKLKMDSTKKEIRVIE</sequence>
<name>A0A1I1K8V9_9CLOT</name>
<evidence type="ECO:0000313" key="9">
    <source>
        <dbReference type="EMBL" id="SFC54563.1"/>
    </source>
</evidence>
<dbReference type="InterPro" id="IPR040921">
    <property type="entry name" value="Peptidase_S66C"/>
</dbReference>
<reference evidence="9 10" key="1">
    <citation type="submission" date="2016-10" db="EMBL/GenBank/DDBJ databases">
        <authorList>
            <person name="de Groot N.N."/>
        </authorList>
    </citation>
    <scope>NUCLEOTIDE SEQUENCE [LARGE SCALE GENOMIC DNA]</scope>
    <source>
        <strain evidence="9 10">DSM 12992</strain>
    </source>
</reference>
<dbReference type="InterPro" id="IPR040449">
    <property type="entry name" value="Peptidase_S66_N"/>
</dbReference>
<dbReference type="PIRSF" id="PIRSF028757">
    <property type="entry name" value="LD-carboxypeptidase"/>
    <property type="match status" value="1"/>
</dbReference>
<dbReference type="STRING" id="119641.SAMN05421842_10520"/>
<proteinExistence type="inferred from homology"/>
<dbReference type="EMBL" id="FOMG01000005">
    <property type="protein sequence ID" value="SFC54563.1"/>
    <property type="molecule type" value="Genomic_DNA"/>
</dbReference>
<evidence type="ECO:0000259" key="7">
    <source>
        <dbReference type="Pfam" id="PF02016"/>
    </source>
</evidence>
<feature type="domain" description="LD-carboxypeptidase N-terminal" evidence="7">
    <location>
        <begin position="13"/>
        <end position="128"/>
    </location>
</feature>
<gene>
    <name evidence="9" type="ORF">SAMN05421842_10520</name>
</gene>
<dbReference type="AlphaFoldDB" id="A0A1I1K8V9"/>
<accession>A0A1I1K8V9</accession>
<dbReference type="InterPro" id="IPR027461">
    <property type="entry name" value="Carboxypeptidase_A_C_sf"/>
</dbReference>
<dbReference type="OrthoDB" id="9807329at2"/>
<protein>
    <submittedName>
        <fullName evidence="9">Muramoyltetrapeptide carboxypeptidase</fullName>
    </submittedName>
</protein>
<keyword evidence="10" id="KW-1185">Reference proteome</keyword>
<dbReference type="PANTHER" id="PTHR30237:SF2">
    <property type="entry name" value="MUREIN TETRAPEPTIDE CARBOXYPEPTIDASE"/>
    <property type="match status" value="1"/>
</dbReference>
<dbReference type="Pfam" id="PF02016">
    <property type="entry name" value="Peptidase_S66"/>
    <property type="match status" value="1"/>
</dbReference>
<evidence type="ECO:0000313" key="10">
    <source>
        <dbReference type="Proteomes" id="UP000199263"/>
    </source>
</evidence>
<dbReference type="Pfam" id="PF17676">
    <property type="entry name" value="Peptidase_S66C"/>
    <property type="match status" value="1"/>
</dbReference>
<dbReference type="Gene3D" id="3.50.30.60">
    <property type="entry name" value="LD-carboxypeptidase A C-terminal domain-like"/>
    <property type="match status" value="1"/>
</dbReference>
<dbReference type="InterPro" id="IPR003507">
    <property type="entry name" value="S66_fam"/>
</dbReference>
<evidence type="ECO:0000256" key="3">
    <source>
        <dbReference type="ARBA" id="ARBA00022670"/>
    </source>
</evidence>
<feature type="active site" description="Charge relay system" evidence="6">
    <location>
        <position position="279"/>
    </location>
</feature>
<feature type="active site" description="Nucleophile" evidence="6">
    <location>
        <position position="109"/>
    </location>
</feature>
<dbReference type="GO" id="GO:0008236">
    <property type="term" value="F:serine-type peptidase activity"/>
    <property type="evidence" value="ECO:0007669"/>
    <property type="project" value="UniProtKB-KW"/>
</dbReference>
<dbReference type="Gene3D" id="3.40.50.10740">
    <property type="entry name" value="Class I glutamine amidotransferase-like"/>
    <property type="match status" value="1"/>
</dbReference>
<dbReference type="RefSeq" id="WP_090089337.1">
    <property type="nucleotide sequence ID" value="NZ_FOMG01000005.1"/>
</dbReference>
<organism evidence="9 10">
    <name type="scientific">Clostridium uliginosum</name>
    <dbReference type="NCBI Taxonomy" id="119641"/>
    <lineage>
        <taxon>Bacteria</taxon>
        <taxon>Bacillati</taxon>
        <taxon>Bacillota</taxon>
        <taxon>Clostridia</taxon>
        <taxon>Eubacteriales</taxon>
        <taxon>Clostridiaceae</taxon>
        <taxon>Clostridium</taxon>
    </lineage>
</organism>
<keyword evidence="2 9" id="KW-0121">Carboxypeptidase</keyword>
<comment type="similarity">
    <text evidence="1">Belongs to the peptidase S66 family.</text>
</comment>
<evidence type="ECO:0000256" key="6">
    <source>
        <dbReference type="PIRSR" id="PIRSR028757-1"/>
    </source>
</evidence>
<dbReference type="Proteomes" id="UP000199263">
    <property type="component" value="Unassembled WGS sequence"/>
</dbReference>
<dbReference type="GO" id="GO:0004180">
    <property type="term" value="F:carboxypeptidase activity"/>
    <property type="evidence" value="ECO:0007669"/>
    <property type="project" value="UniProtKB-KW"/>
</dbReference>
<feature type="active site" description="Charge relay system" evidence="6">
    <location>
        <position position="209"/>
    </location>
</feature>
<dbReference type="SUPFAM" id="SSF141986">
    <property type="entry name" value="LD-carboxypeptidase A C-terminal domain-like"/>
    <property type="match status" value="1"/>
</dbReference>
<dbReference type="GO" id="GO:0006508">
    <property type="term" value="P:proteolysis"/>
    <property type="evidence" value="ECO:0007669"/>
    <property type="project" value="UniProtKB-KW"/>
</dbReference>
<evidence type="ECO:0000256" key="4">
    <source>
        <dbReference type="ARBA" id="ARBA00022801"/>
    </source>
</evidence>
<evidence type="ECO:0000256" key="1">
    <source>
        <dbReference type="ARBA" id="ARBA00010233"/>
    </source>
</evidence>
<dbReference type="PANTHER" id="PTHR30237">
    <property type="entry name" value="MURAMOYLTETRAPEPTIDE CARBOXYPEPTIDASE"/>
    <property type="match status" value="1"/>
</dbReference>